<name>A0A059XWQ2_9BACT</name>
<feature type="transmembrane region" description="Helical" evidence="1">
    <location>
        <begin position="20"/>
        <end position="43"/>
    </location>
</feature>
<evidence type="ECO:0000313" key="3">
    <source>
        <dbReference type="Proteomes" id="UP000027059"/>
    </source>
</evidence>
<evidence type="ECO:0000256" key="1">
    <source>
        <dbReference type="SAM" id="Phobius"/>
    </source>
</evidence>
<dbReference type="HOGENOM" id="CLU_2167848_0_0_0"/>
<protein>
    <submittedName>
        <fullName evidence="2">Uncharacterized protein</fullName>
    </submittedName>
</protein>
<accession>A0A059XWQ2</accession>
<proteinExistence type="predicted"/>
<organism evidence="2 3">
    <name type="scientific">Leptospirillum ferriphilum YSK</name>
    <dbReference type="NCBI Taxonomy" id="1441628"/>
    <lineage>
        <taxon>Bacteria</taxon>
        <taxon>Pseudomonadati</taxon>
        <taxon>Nitrospirota</taxon>
        <taxon>Nitrospiria</taxon>
        <taxon>Nitrospirales</taxon>
        <taxon>Nitrospiraceae</taxon>
        <taxon>Leptospirillum</taxon>
    </lineage>
</organism>
<reference evidence="3" key="1">
    <citation type="submission" date="2014-02" db="EMBL/GenBank/DDBJ databases">
        <title>Complete genome sequence and comparative genomic analysis of the nitrogen-fixing bacterium Leptospirillum ferriphilum YSK.</title>
        <authorList>
            <person name="Guo X."/>
            <person name="Yin H."/>
            <person name="Liang Y."/>
            <person name="Hu Q."/>
            <person name="Ma L."/>
            <person name="Xiao Y."/>
            <person name="Zhang X."/>
            <person name="Qiu G."/>
            <person name="Liu X."/>
        </authorList>
    </citation>
    <scope>NUCLEOTIDE SEQUENCE [LARGE SCALE GENOMIC DNA]</scope>
    <source>
        <strain evidence="3">YSK</strain>
    </source>
</reference>
<keyword evidence="1" id="KW-0472">Membrane</keyword>
<sequence length="110" mass="11768">MIKFLRNLQSIIRDDRGLVGGTGILASITTYSMGILCFSLLAFSGRQPWPISQTGLSITSIANYESLLKAVGDGIVDGKLGVCRSRNLKETLQVLGKLPGIPGSIPTSFR</sequence>
<dbReference type="KEGG" id="lfp:Y981_03485"/>
<reference evidence="2 3" key="2">
    <citation type="journal article" date="2015" name="Biomed. Res. Int.">
        <title>Effects of Arsenite Resistance on the Growth and Functional Gene Expression of Leptospirillum ferriphilum and Acidithiobacillus thiooxidans in Pure Culture and Coculture.</title>
        <authorList>
            <person name="Jiang H."/>
            <person name="Liang Y."/>
            <person name="Yin H."/>
            <person name="Xiao Y."/>
            <person name="Guo X."/>
            <person name="Xu Y."/>
            <person name="Hu Q."/>
            <person name="Liu H."/>
            <person name="Liu X."/>
        </authorList>
    </citation>
    <scope>NUCLEOTIDE SEQUENCE [LARGE SCALE GENOMIC DNA]</scope>
    <source>
        <strain evidence="2 3">YSK</strain>
    </source>
</reference>
<dbReference type="AlphaFoldDB" id="A0A059XWQ2"/>
<dbReference type="Proteomes" id="UP000027059">
    <property type="component" value="Chromosome"/>
</dbReference>
<keyword evidence="3" id="KW-1185">Reference proteome</keyword>
<dbReference type="EMBL" id="CP007243">
    <property type="protein sequence ID" value="AIA31555.1"/>
    <property type="molecule type" value="Genomic_DNA"/>
</dbReference>
<keyword evidence="1" id="KW-0812">Transmembrane</keyword>
<evidence type="ECO:0000313" key="2">
    <source>
        <dbReference type="EMBL" id="AIA31555.1"/>
    </source>
</evidence>
<keyword evidence="1" id="KW-1133">Transmembrane helix</keyword>
<gene>
    <name evidence="2" type="ORF">Y981_03485</name>
</gene>